<keyword evidence="3" id="KW-1185">Reference proteome</keyword>
<dbReference type="InterPro" id="IPR005197">
    <property type="entry name" value="Glyco_hydro_71"/>
</dbReference>
<proteinExistence type="predicted"/>
<name>A0ABR3JVM4_9AGAR</name>
<evidence type="ECO:0000256" key="1">
    <source>
        <dbReference type="SAM" id="SignalP"/>
    </source>
</evidence>
<dbReference type="CDD" id="cd11577">
    <property type="entry name" value="GH71"/>
    <property type="match status" value="1"/>
</dbReference>
<feature type="chain" id="PRO_5045796206" description="Glycoside hydrolase family 71 protein" evidence="1">
    <location>
        <begin position="19"/>
        <end position="438"/>
    </location>
</feature>
<evidence type="ECO:0000313" key="2">
    <source>
        <dbReference type="EMBL" id="KAL0959132.1"/>
    </source>
</evidence>
<evidence type="ECO:0000313" key="3">
    <source>
        <dbReference type="Proteomes" id="UP001556367"/>
    </source>
</evidence>
<feature type="signal peptide" evidence="1">
    <location>
        <begin position="1"/>
        <end position="18"/>
    </location>
</feature>
<dbReference type="Proteomes" id="UP001556367">
    <property type="component" value="Unassembled WGS sequence"/>
</dbReference>
<keyword evidence="1" id="KW-0732">Signal</keyword>
<accession>A0ABR3JVM4</accession>
<reference evidence="3" key="1">
    <citation type="submission" date="2024-06" db="EMBL/GenBank/DDBJ databases">
        <title>Multi-omics analyses provide insights into the biosynthesis of the anticancer antibiotic pleurotin in Hohenbuehelia grisea.</title>
        <authorList>
            <person name="Weaver J.A."/>
            <person name="Alberti F."/>
        </authorList>
    </citation>
    <scope>NUCLEOTIDE SEQUENCE [LARGE SCALE GENOMIC DNA]</scope>
    <source>
        <strain evidence="3">T-177</strain>
    </source>
</reference>
<gene>
    <name evidence="2" type="ORF">HGRIS_014424</name>
</gene>
<evidence type="ECO:0008006" key="4">
    <source>
        <dbReference type="Google" id="ProtNLM"/>
    </source>
</evidence>
<organism evidence="2 3">
    <name type="scientific">Hohenbuehelia grisea</name>
    <dbReference type="NCBI Taxonomy" id="104357"/>
    <lineage>
        <taxon>Eukaryota</taxon>
        <taxon>Fungi</taxon>
        <taxon>Dikarya</taxon>
        <taxon>Basidiomycota</taxon>
        <taxon>Agaricomycotina</taxon>
        <taxon>Agaricomycetes</taxon>
        <taxon>Agaricomycetidae</taxon>
        <taxon>Agaricales</taxon>
        <taxon>Pleurotineae</taxon>
        <taxon>Pleurotaceae</taxon>
        <taxon>Hohenbuehelia</taxon>
    </lineage>
</organism>
<dbReference type="Gene3D" id="3.20.20.80">
    <property type="entry name" value="Glycosidases"/>
    <property type="match status" value="1"/>
</dbReference>
<sequence length="438" mass="48836">MLASFAIGLLLLSTQACAFVLLPTTSTSKIDKVVVAHFMVCNTYTYSITDWERDFALAASKGIDGFALNIGYDSWYPDKVRDAYIAAANTGGAFKLFISFDMTSFPCMAPEHGNIIREYINTYYVHPNQLLYNSHPLVSTFGGQHCTFGTGNLNDGWSSVLKREMRPNHFIPAFFMSPSDFAGYPVMDGAFNWNSGWPPAGDDITFDRDAEYVNNLGGRSYMAAMSPWFFTHYGANTYNKNFIFRGDDWLVASRWESILEHRSSVDLVEIITWNDYGESHYVGPIEGSQPGSESWVNGFDHTAWLDIMQYYITAFKTGAFPAVSADRIFLWARLYPAGADAPDSIGRPFNWQFTQDYLWAFVFLAAPAEITLTCGPSSETKSALRGVVKMKLLLSQTCDVSAAISRGGLTIVKLAPEGFRFRTDPPMYNFNAFVAASP</sequence>
<protein>
    <recommendedName>
        <fullName evidence="4">Glycoside hydrolase family 71 protein</fullName>
    </recommendedName>
</protein>
<dbReference type="EMBL" id="JASNQZ010000003">
    <property type="protein sequence ID" value="KAL0959132.1"/>
    <property type="molecule type" value="Genomic_DNA"/>
</dbReference>
<dbReference type="Pfam" id="PF03659">
    <property type="entry name" value="Glyco_hydro_71"/>
    <property type="match status" value="1"/>
</dbReference>
<comment type="caution">
    <text evidence="2">The sequence shown here is derived from an EMBL/GenBank/DDBJ whole genome shotgun (WGS) entry which is preliminary data.</text>
</comment>